<dbReference type="AlphaFoldDB" id="A0A9Q3GFM4"/>
<comment type="caution">
    <text evidence="1">The sequence shown here is derived from an EMBL/GenBank/DDBJ whole genome shotgun (WGS) entry which is preliminary data.</text>
</comment>
<reference evidence="1" key="1">
    <citation type="submission" date="2021-03" db="EMBL/GenBank/DDBJ databases">
        <title>Draft genome sequence of rust myrtle Austropuccinia psidii MF-1, a brazilian biotype.</title>
        <authorList>
            <person name="Quecine M.C."/>
            <person name="Pachon D.M.R."/>
            <person name="Bonatelli M.L."/>
            <person name="Correr F.H."/>
            <person name="Franceschini L.M."/>
            <person name="Leite T.F."/>
            <person name="Margarido G.R.A."/>
            <person name="Almeida C.A."/>
            <person name="Ferrarezi J.A."/>
            <person name="Labate C.A."/>
        </authorList>
    </citation>
    <scope>NUCLEOTIDE SEQUENCE</scope>
    <source>
        <strain evidence="1">MF-1</strain>
    </source>
</reference>
<dbReference type="EMBL" id="AVOT02000814">
    <property type="protein sequence ID" value="MBW0464562.1"/>
    <property type="molecule type" value="Genomic_DNA"/>
</dbReference>
<proteinExistence type="predicted"/>
<evidence type="ECO:0000313" key="1">
    <source>
        <dbReference type="EMBL" id="MBW0464562.1"/>
    </source>
</evidence>
<accession>A0A9Q3GFM4</accession>
<gene>
    <name evidence="1" type="ORF">O181_004277</name>
</gene>
<sequence>MQEIGFRANENDQITYAYKHGDDCAMLWILVDDGVLVASNDIIMERLKLELTTRLKLKWDKDINSIVGIELKREEKDFNLKQPGLIKKSIQAADSHLKASQPLPDIKLE</sequence>
<dbReference type="Proteomes" id="UP000765509">
    <property type="component" value="Unassembled WGS sequence"/>
</dbReference>
<protein>
    <recommendedName>
        <fullName evidence="3">Reverse transcriptase Ty1/copia-type domain-containing protein</fullName>
    </recommendedName>
</protein>
<dbReference type="OrthoDB" id="2515662at2759"/>
<evidence type="ECO:0008006" key="3">
    <source>
        <dbReference type="Google" id="ProtNLM"/>
    </source>
</evidence>
<name>A0A9Q3GFM4_9BASI</name>
<organism evidence="1 2">
    <name type="scientific">Austropuccinia psidii MF-1</name>
    <dbReference type="NCBI Taxonomy" id="1389203"/>
    <lineage>
        <taxon>Eukaryota</taxon>
        <taxon>Fungi</taxon>
        <taxon>Dikarya</taxon>
        <taxon>Basidiomycota</taxon>
        <taxon>Pucciniomycotina</taxon>
        <taxon>Pucciniomycetes</taxon>
        <taxon>Pucciniales</taxon>
        <taxon>Sphaerophragmiaceae</taxon>
        <taxon>Austropuccinia</taxon>
    </lineage>
</organism>
<keyword evidence="2" id="KW-1185">Reference proteome</keyword>
<evidence type="ECO:0000313" key="2">
    <source>
        <dbReference type="Proteomes" id="UP000765509"/>
    </source>
</evidence>